<dbReference type="GO" id="GO:0006400">
    <property type="term" value="P:tRNA modification"/>
    <property type="evidence" value="ECO:0007669"/>
    <property type="project" value="UniProtKB-UniRule"/>
</dbReference>
<accession>A0AAU7MVD0</accession>
<dbReference type="InterPro" id="IPR011063">
    <property type="entry name" value="TilS/TtcA_N"/>
</dbReference>
<dbReference type="GO" id="GO:0005524">
    <property type="term" value="F:ATP binding"/>
    <property type="evidence" value="ECO:0007669"/>
    <property type="project" value="UniProtKB-UniRule"/>
</dbReference>
<evidence type="ECO:0000259" key="9">
    <source>
        <dbReference type="SMART" id="SM00977"/>
    </source>
</evidence>
<dbReference type="NCBIfam" id="TIGR02433">
    <property type="entry name" value="lysidine_TilS_C"/>
    <property type="match status" value="1"/>
</dbReference>
<dbReference type="Pfam" id="PF11734">
    <property type="entry name" value="TilS_C"/>
    <property type="match status" value="1"/>
</dbReference>
<dbReference type="GO" id="GO:0005737">
    <property type="term" value="C:cytoplasm"/>
    <property type="evidence" value="ECO:0007669"/>
    <property type="project" value="UniProtKB-SubCell"/>
</dbReference>
<keyword evidence="5 8" id="KW-0547">Nucleotide-binding</keyword>
<evidence type="ECO:0000256" key="2">
    <source>
        <dbReference type="ARBA" id="ARBA00022490"/>
    </source>
</evidence>
<dbReference type="CDD" id="cd01992">
    <property type="entry name" value="TilS_N"/>
    <property type="match status" value="1"/>
</dbReference>
<dbReference type="EMBL" id="CP157804">
    <property type="protein sequence ID" value="XBQ22324.1"/>
    <property type="molecule type" value="Genomic_DNA"/>
</dbReference>
<dbReference type="EC" id="6.3.4.19" evidence="8"/>
<evidence type="ECO:0000256" key="8">
    <source>
        <dbReference type="HAMAP-Rule" id="MF_01161"/>
    </source>
</evidence>
<evidence type="ECO:0000256" key="1">
    <source>
        <dbReference type="ARBA" id="ARBA00004496"/>
    </source>
</evidence>
<comment type="similarity">
    <text evidence="8">Belongs to the tRNA(Ile)-lysidine synthase family.</text>
</comment>
<feature type="domain" description="Lysidine-tRNA(Ile) synthetase C-terminal" evidence="9">
    <location>
        <begin position="359"/>
        <end position="431"/>
    </location>
</feature>
<evidence type="ECO:0000256" key="7">
    <source>
        <dbReference type="ARBA" id="ARBA00048539"/>
    </source>
</evidence>
<dbReference type="SMART" id="SM00977">
    <property type="entry name" value="TilS_C"/>
    <property type="match status" value="1"/>
</dbReference>
<dbReference type="Pfam" id="PF01171">
    <property type="entry name" value="ATP_bind_3"/>
    <property type="match status" value="1"/>
</dbReference>
<name>A0AAU7MVD0_9FLAO</name>
<reference evidence="10" key="1">
    <citation type="submission" date="2024-05" db="EMBL/GenBank/DDBJ databases">
        <title>Draft Genome Sequences of Flagellimonas sp. MMG031 and Marinobacter sp. MMG032 Isolated from the dinoflagellate Symbiodinium pilosum.</title>
        <authorList>
            <person name="Shikuma N.J."/>
            <person name="Farrell M.V."/>
        </authorList>
    </citation>
    <scope>NUCLEOTIDE SEQUENCE</scope>
    <source>
        <strain evidence="10">MMG031</strain>
    </source>
</reference>
<evidence type="ECO:0000256" key="4">
    <source>
        <dbReference type="ARBA" id="ARBA00022694"/>
    </source>
</evidence>
<comment type="domain">
    <text evidence="8">The N-terminal region contains the highly conserved SGGXDS motif, predicted to be a P-loop motif involved in ATP binding.</text>
</comment>
<dbReference type="InterPro" id="IPR012795">
    <property type="entry name" value="tRNA_Ile_lys_synt_N"/>
</dbReference>
<dbReference type="NCBIfam" id="TIGR02432">
    <property type="entry name" value="lysidine_TilS_N"/>
    <property type="match status" value="1"/>
</dbReference>
<dbReference type="AlphaFoldDB" id="A0AAU7MVD0"/>
<dbReference type="InterPro" id="IPR012094">
    <property type="entry name" value="tRNA_Ile_lys_synt"/>
</dbReference>
<dbReference type="Gene3D" id="3.40.50.620">
    <property type="entry name" value="HUPs"/>
    <property type="match status" value="1"/>
</dbReference>
<dbReference type="PANTHER" id="PTHR43033:SF1">
    <property type="entry name" value="TRNA(ILE)-LYSIDINE SYNTHASE-RELATED"/>
    <property type="match status" value="1"/>
</dbReference>
<keyword evidence="3 8" id="KW-0436">Ligase</keyword>
<comment type="function">
    <text evidence="8">Ligates lysine onto the cytidine present at position 34 of the AUA codon-specific tRNA(Ile) that contains the anticodon CAU, in an ATP-dependent manner. Cytidine is converted to lysidine, thus changing the amino acid specificity of the tRNA from methionine to isoleucine.</text>
</comment>
<keyword evidence="4 8" id="KW-0819">tRNA processing</keyword>
<dbReference type="PANTHER" id="PTHR43033">
    <property type="entry name" value="TRNA(ILE)-LYSIDINE SYNTHASE-RELATED"/>
    <property type="match status" value="1"/>
</dbReference>
<evidence type="ECO:0000256" key="5">
    <source>
        <dbReference type="ARBA" id="ARBA00022741"/>
    </source>
</evidence>
<dbReference type="SUPFAM" id="SSF56037">
    <property type="entry name" value="PheT/TilS domain"/>
    <property type="match status" value="1"/>
</dbReference>
<dbReference type="RefSeq" id="WP_349351305.1">
    <property type="nucleotide sequence ID" value="NZ_CP157804.1"/>
</dbReference>
<proteinExistence type="inferred from homology"/>
<evidence type="ECO:0000313" key="10">
    <source>
        <dbReference type="EMBL" id="XBQ22324.1"/>
    </source>
</evidence>
<dbReference type="SUPFAM" id="SSF52402">
    <property type="entry name" value="Adenine nucleotide alpha hydrolases-like"/>
    <property type="match status" value="1"/>
</dbReference>
<comment type="catalytic activity">
    <reaction evidence="7 8">
        <text>cytidine(34) in tRNA(Ile2) + L-lysine + ATP = lysidine(34) in tRNA(Ile2) + AMP + diphosphate + H(+)</text>
        <dbReference type="Rhea" id="RHEA:43744"/>
        <dbReference type="Rhea" id="RHEA-COMP:10625"/>
        <dbReference type="Rhea" id="RHEA-COMP:10670"/>
        <dbReference type="ChEBI" id="CHEBI:15378"/>
        <dbReference type="ChEBI" id="CHEBI:30616"/>
        <dbReference type="ChEBI" id="CHEBI:32551"/>
        <dbReference type="ChEBI" id="CHEBI:33019"/>
        <dbReference type="ChEBI" id="CHEBI:82748"/>
        <dbReference type="ChEBI" id="CHEBI:83665"/>
        <dbReference type="ChEBI" id="CHEBI:456215"/>
        <dbReference type="EC" id="6.3.4.19"/>
    </reaction>
</comment>
<keyword evidence="6 8" id="KW-0067">ATP-binding</keyword>
<dbReference type="KEGG" id="fld:ABNE31_12015"/>
<evidence type="ECO:0000256" key="3">
    <source>
        <dbReference type="ARBA" id="ARBA00022598"/>
    </source>
</evidence>
<keyword evidence="2 8" id="KW-0963">Cytoplasm</keyword>
<comment type="subcellular location">
    <subcellularLocation>
        <location evidence="1 8">Cytoplasm</location>
    </subcellularLocation>
</comment>
<dbReference type="InterPro" id="IPR014729">
    <property type="entry name" value="Rossmann-like_a/b/a_fold"/>
</dbReference>
<protein>
    <recommendedName>
        <fullName evidence="8">tRNA(Ile)-lysidine synthase</fullName>
        <ecNumber evidence="8">6.3.4.19</ecNumber>
    </recommendedName>
    <alternativeName>
        <fullName evidence="8">tRNA(Ile)-2-lysyl-cytidine synthase</fullName>
    </alternativeName>
    <alternativeName>
        <fullName evidence="8">tRNA(Ile)-lysidine synthetase</fullName>
    </alternativeName>
</protein>
<feature type="binding site" evidence="8">
    <location>
        <begin position="26"/>
        <end position="31"/>
    </location>
    <ligand>
        <name>ATP</name>
        <dbReference type="ChEBI" id="CHEBI:30616"/>
    </ligand>
</feature>
<dbReference type="InterPro" id="IPR012796">
    <property type="entry name" value="Lysidine-tRNA-synth_C"/>
</dbReference>
<dbReference type="HAMAP" id="MF_01161">
    <property type="entry name" value="tRNA_Ile_lys_synt"/>
    <property type="match status" value="1"/>
</dbReference>
<gene>
    <name evidence="8 10" type="primary">tilS</name>
    <name evidence="10" type="ORF">ABNE31_12015</name>
</gene>
<evidence type="ECO:0000256" key="6">
    <source>
        <dbReference type="ARBA" id="ARBA00022840"/>
    </source>
</evidence>
<organism evidence="10">
    <name type="scientific">Flagellimonas sp. MMG031</name>
    <dbReference type="NCBI Taxonomy" id="3158549"/>
    <lineage>
        <taxon>Bacteria</taxon>
        <taxon>Pseudomonadati</taxon>
        <taxon>Bacteroidota</taxon>
        <taxon>Flavobacteriia</taxon>
        <taxon>Flavobacteriales</taxon>
        <taxon>Flavobacteriaceae</taxon>
        <taxon>Flagellimonas</taxon>
    </lineage>
</organism>
<dbReference type="GO" id="GO:0032267">
    <property type="term" value="F:tRNA(Ile)-lysidine synthase activity"/>
    <property type="evidence" value="ECO:0007669"/>
    <property type="project" value="UniProtKB-EC"/>
</dbReference>
<sequence>MLQKFKQHINESFSFLKEKKLLIACSGGVDSMVLAHLCAAAELTIALAHCNFGLRGKESDGDAEFVKNWAVAKGVTCFIKHFDVEGYLENHGGSVQMAARELRYQWFAELLDAEGFDYVLTAHHADDNLETFLINLSRGTGIAGLTGIPQQNDKIVRPLLPFSQDDILGYAKSSGVAWREDSSNASSKYLRNKIRHQIVPVLKELHPTFLQNFRSTQKHLGQTNDLVSQYIQTLQSELFEPQGEVFRINIAKLKALQPLGAHLYHLFQGYGFTEWGDVEGLLSATSGKQVVSKTHILLKDRDYLLLSPKENRVNKSYPVYLDETPTKLPIPLKVESVEKVEKEGKHVVFLDKEKLNPPLLLRNWEKGDYFYPFGMQGKKKLSKFFKDEKMDVFSKGKQWLLCSGDDIVWVVGKRADQRFKVGESTREIIKITQLL</sequence>